<reference evidence="1" key="1">
    <citation type="submission" date="2014-05" db="EMBL/GenBank/DDBJ databases">
        <authorList>
            <person name="Chronopoulou M."/>
        </authorList>
    </citation>
    <scope>NUCLEOTIDE SEQUENCE</scope>
    <source>
        <tissue evidence="1">Whole organism</tissue>
    </source>
</reference>
<evidence type="ECO:0000313" key="1">
    <source>
        <dbReference type="EMBL" id="CDW35839.1"/>
    </source>
</evidence>
<protein>
    <submittedName>
        <fullName evidence="1">Uncharacterized protein</fullName>
    </submittedName>
</protein>
<organism evidence="1">
    <name type="scientific">Lepeophtheirus salmonis</name>
    <name type="common">Salmon louse</name>
    <name type="synonym">Caligus salmonis</name>
    <dbReference type="NCBI Taxonomy" id="72036"/>
    <lineage>
        <taxon>Eukaryota</taxon>
        <taxon>Metazoa</taxon>
        <taxon>Ecdysozoa</taxon>
        <taxon>Arthropoda</taxon>
        <taxon>Crustacea</taxon>
        <taxon>Multicrustacea</taxon>
        <taxon>Hexanauplia</taxon>
        <taxon>Copepoda</taxon>
        <taxon>Siphonostomatoida</taxon>
        <taxon>Caligidae</taxon>
        <taxon>Lepeophtheirus</taxon>
    </lineage>
</organism>
<name>A0A0K2UC88_LEPSM</name>
<proteinExistence type="predicted"/>
<accession>A0A0K2UC88</accession>
<dbReference type="AlphaFoldDB" id="A0A0K2UC88"/>
<sequence length="17" mass="1991">MSGYFALQIITIIVHRE</sequence>
<dbReference type="EMBL" id="HACA01018478">
    <property type="protein sequence ID" value="CDW35839.1"/>
    <property type="molecule type" value="Transcribed_RNA"/>
</dbReference>